<evidence type="ECO:0000256" key="11">
    <source>
        <dbReference type="ARBA" id="ARBA00022967"/>
    </source>
</evidence>
<evidence type="ECO:0000256" key="6">
    <source>
        <dbReference type="ARBA" id="ARBA00022723"/>
    </source>
</evidence>
<name>A0A0D2MQI7_9CHLO</name>
<keyword evidence="7" id="KW-0547">Nucleotide-binding</keyword>
<evidence type="ECO:0000256" key="10">
    <source>
        <dbReference type="ARBA" id="ARBA00022842"/>
    </source>
</evidence>
<dbReference type="GO" id="GO:0005524">
    <property type="term" value="F:ATP binding"/>
    <property type="evidence" value="ECO:0007669"/>
    <property type="project" value="UniProtKB-KW"/>
</dbReference>
<feature type="transmembrane region" description="Helical" evidence="16">
    <location>
        <begin position="287"/>
        <end position="308"/>
    </location>
</feature>
<dbReference type="KEGG" id="mng:MNEG_11046"/>
<keyword evidence="13" id="KW-0406">Ion transport</keyword>
<dbReference type="Gene3D" id="1.20.1110.10">
    <property type="entry name" value="Calcium-transporting ATPase, transmembrane domain"/>
    <property type="match status" value="1"/>
</dbReference>
<dbReference type="PRINTS" id="PR00119">
    <property type="entry name" value="CATATPASE"/>
</dbReference>
<comment type="subcellular location">
    <subcellularLocation>
        <location evidence="1">Endomembrane system</location>
        <topology evidence="1">Multi-pass membrane protein</topology>
    </subcellularLocation>
</comment>
<dbReference type="InterPro" id="IPR023299">
    <property type="entry name" value="ATPase_P-typ_cyto_dom_N"/>
</dbReference>
<dbReference type="SUPFAM" id="SSF81665">
    <property type="entry name" value="Calcium ATPase, transmembrane domain M"/>
    <property type="match status" value="1"/>
</dbReference>
<protein>
    <recommendedName>
        <fullName evidence="2">P-type Ca(2+) transporter</fullName>
        <ecNumber evidence="2">7.2.2.10</ecNumber>
    </recommendedName>
</protein>
<keyword evidence="10" id="KW-0460">Magnesium</keyword>
<dbReference type="PRINTS" id="PR00120">
    <property type="entry name" value="HATPASE"/>
</dbReference>
<dbReference type="Gene3D" id="3.40.1110.10">
    <property type="entry name" value="Calcium-transporting ATPase, cytoplasmic domain N"/>
    <property type="match status" value="1"/>
</dbReference>
<evidence type="ECO:0000313" key="19">
    <source>
        <dbReference type="Proteomes" id="UP000054498"/>
    </source>
</evidence>
<feature type="transmembrane region" description="Helical" evidence="16">
    <location>
        <begin position="363"/>
        <end position="381"/>
    </location>
</feature>
<dbReference type="AlphaFoldDB" id="A0A0D2MQI7"/>
<feature type="compositionally biased region" description="Basic residues" evidence="15">
    <location>
        <begin position="17"/>
        <end position="36"/>
    </location>
</feature>
<keyword evidence="11" id="KW-1278">Translocase</keyword>
<dbReference type="InterPro" id="IPR023214">
    <property type="entry name" value="HAD_sf"/>
</dbReference>
<evidence type="ECO:0000256" key="7">
    <source>
        <dbReference type="ARBA" id="ARBA00022741"/>
    </source>
</evidence>
<gene>
    <name evidence="18" type="ORF">MNEG_11046</name>
</gene>
<feature type="region of interest" description="Disordered" evidence="15">
    <location>
        <begin position="1"/>
        <end position="36"/>
    </location>
</feature>
<proteinExistence type="predicted"/>
<feature type="region of interest" description="Disordered" evidence="15">
    <location>
        <begin position="619"/>
        <end position="673"/>
    </location>
</feature>
<dbReference type="OrthoDB" id="3352408at2759"/>
<dbReference type="InterPro" id="IPR023298">
    <property type="entry name" value="ATPase_P-typ_TM_dom_sf"/>
</dbReference>
<accession>A0A0D2MQI7</accession>
<dbReference type="GO" id="GO:0005886">
    <property type="term" value="C:plasma membrane"/>
    <property type="evidence" value="ECO:0007669"/>
    <property type="project" value="TreeGrafter"/>
</dbReference>
<dbReference type="Pfam" id="PF13246">
    <property type="entry name" value="Cation_ATPase"/>
    <property type="match status" value="1"/>
</dbReference>
<evidence type="ECO:0000256" key="14">
    <source>
        <dbReference type="ARBA" id="ARBA00023136"/>
    </source>
</evidence>
<evidence type="ECO:0000256" key="2">
    <source>
        <dbReference type="ARBA" id="ARBA00012790"/>
    </source>
</evidence>
<dbReference type="Pfam" id="PF00689">
    <property type="entry name" value="Cation_ATPase_C"/>
    <property type="match status" value="2"/>
</dbReference>
<keyword evidence="4" id="KW-0109">Calcium transport</keyword>
<evidence type="ECO:0000259" key="17">
    <source>
        <dbReference type="Pfam" id="PF00689"/>
    </source>
</evidence>
<keyword evidence="5 16" id="KW-0812">Transmembrane</keyword>
<dbReference type="InterPro" id="IPR036412">
    <property type="entry name" value="HAD-like_sf"/>
</dbReference>
<evidence type="ECO:0000256" key="15">
    <source>
        <dbReference type="SAM" id="MobiDB-lite"/>
    </source>
</evidence>
<dbReference type="PANTHER" id="PTHR24093">
    <property type="entry name" value="CATION TRANSPORTING ATPASE"/>
    <property type="match status" value="1"/>
</dbReference>
<evidence type="ECO:0000256" key="1">
    <source>
        <dbReference type="ARBA" id="ARBA00004127"/>
    </source>
</evidence>
<feature type="transmembrane region" description="Helical" evidence="16">
    <location>
        <begin position="554"/>
        <end position="576"/>
    </location>
</feature>
<sequence>MAGARAFREAATARACRPPRTRRRARPSRRSGRVRKGGRLRLYNKGAAEWVLQRCVAMVDARGEVVAMTGPDRDELMQVVIGMASRGLRCICLTYTDFDAVDPSRAPDFFSNPDGVDANLVAQAIVGIKDPVRREVPDAVRVCQRAGIVVRMVTGDNIHTARHIARECGILTDHGVALEGPSFRSMPAHELMPLLPRLQVLARSSPEDKLTLVSLLKKEGEVVAVTGDGTNDAPALKESDVGLAMGIAGTEVAKEAADIVIMDDNFSSIVKSVLWGRSVFNSIRKFLQFQLTVNFVALVIAFVGAVVGGRIPLNVLQLLWVNLIMDTMGALALATEDPNPELLNDKPHGRDEPLITTKMWKHVLVQGCYQLFWLFFFMYALPSLNWSRYWTTSECQLLSSGPLSAPRADYCAYRMALPQADGGLGMNSTAAGAYCSMLNTCGWPCGSADHVGDQAACAAGVLAATGRVYAPGVVPGAEKDALCPDGSACDAYTAYRVVEQYWEARLEKQHEEDFRRGDSLLFNSFIFLQVFNEINARRISDELNMFGGIHRSPIFLAVIAITVGLQAIIMQTRMGMFFKVVPLDAAEWGVSIAIGASAVPISWLTRVLGGLMPTVRRRRHGQRTLSRGHGGSRVHNEAAAAALARRTSMPREAAQVRPSPRAVAAVSSTGWGE</sequence>
<keyword evidence="12 16" id="KW-1133">Transmembrane helix</keyword>
<dbReference type="GeneID" id="25728269"/>
<dbReference type="RefSeq" id="XP_013895935.1">
    <property type="nucleotide sequence ID" value="XM_014040481.1"/>
</dbReference>
<dbReference type="FunFam" id="3.40.50.1000:FF:000018">
    <property type="entry name" value="Calcium-transporting ATPase"/>
    <property type="match status" value="1"/>
</dbReference>
<dbReference type="GO" id="GO:0012505">
    <property type="term" value="C:endomembrane system"/>
    <property type="evidence" value="ECO:0007669"/>
    <property type="project" value="UniProtKB-SubCell"/>
</dbReference>
<evidence type="ECO:0000256" key="13">
    <source>
        <dbReference type="ARBA" id="ARBA00023065"/>
    </source>
</evidence>
<keyword evidence="6" id="KW-0479">Metal-binding</keyword>
<feature type="transmembrane region" description="Helical" evidence="16">
    <location>
        <begin position="588"/>
        <end position="609"/>
    </location>
</feature>
<feature type="domain" description="Cation-transporting P-type ATPase C-terminal" evidence="17">
    <location>
        <begin position="498"/>
        <end position="607"/>
    </location>
</feature>
<dbReference type="GO" id="GO:0046872">
    <property type="term" value="F:metal ion binding"/>
    <property type="evidence" value="ECO:0007669"/>
    <property type="project" value="UniProtKB-KW"/>
</dbReference>
<feature type="compositionally biased region" description="Low complexity" evidence="15">
    <location>
        <begin position="1"/>
        <end position="16"/>
    </location>
</feature>
<dbReference type="EC" id="7.2.2.10" evidence="2"/>
<evidence type="ECO:0000256" key="16">
    <source>
        <dbReference type="SAM" id="Phobius"/>
    </source>
</evidence>
<dbReference type="STRING" id="145388.A0A0D2MQI7"/>
<evidence type="ECO:0000256" key="9">
    <source>
        <dbReference type="ARBA" id="ARBA00022840"/>
    </source>
</evidence>
<feature type="domain" description="Cation-transporting P-type ATPase C-terminal" evidence="17">
    <location>
        <begin position="311"/>
        <end position="383"/>
    </location>
</feature>
<dbReference type="Proteomes" id="UP000054498">
    <property type="component" value="Unassembled WGS sequence"/>
</dbReference>
<evidence type="ECO:0000313" key="18">
    <source>
        <dbReference type="EMBL" id="KIY96915.1"/>
    </source>
</evidence>
<keyword evidence="14 16" id="KW-0472">Membrane</keyword>
<evidence type="ECO:0000256" key="5">
    <source>
        <dbReference type="ARBA" id="ARBA00022692"/>
    </source>
</evidence>
<keyword evidence="8" id="KW-0106">Calcium</keyword>
<organism evidence="18 19">
    <name type="scientific">Monoraphidium neglectum</name>
    <dbReference type="NCBI Taxonomy" id="145388"/>
    <lineage>
        <taxon>Eukaryota</taxon>
        <taxon>Viridiplantae</taxon>
        <taxon>Chlorophyta</taxon>
        <taxon>core chlorophytes</taxon>
        <taxon>Chlorophyceae</taxon>
        <taxon>CS clade</taxon>
        <taxon>Sphaeropleales</taxon>
        <taxon>Selenastraceae</taxon>
        <taxon>Monoraphidium</taxon>
    </lineage>
</organism>
<dbReference type="EMBL" id="KK102788">
    <property type="protein sequence ID" value="KIY96915.1"/>
    <property type="molecule type" value="Genomic_DNA"/>
</dbReference>
<evidence type="ECO:0000256" key="3">
    <source>
        <dbReference type="ARBA" id="ARBA00022448"/>
    </source>
</evidence>
<dbReference type="InterPro" id="IPR006068">
    <property type="entry name" value="ATPase_P-typ_cation-transptr_C"/>
</dbReference>
<feature type="transmembrane region" description="Helical" evidence="16">
    <location>
        <begin position="315"/>
        <end position="334"/>
    </location>
</feature>
<dbReference type="GO" id="GO:0005388">
    <property type="term" value="F:P-type calcium transporter activity"/>
    <property type="evidence" value="ECO:0007669"/>
    <property type="project" value="UniProtKB-EC"/>
</dbReference>
<dbReference type="Gene3D" id="3.40.50.1000">
    <property type="entry name" value="HAD superfamily/HAD-like"/>
    <property type="match status" value="1"/>
</dbReference>
<keyword evidence="19" id="KW-1185">Reference proteome</keyword>
<dbReference type="NCBIfam" id="TIGR01494">
    <property type="entry name" value="ATPase_P-type"/>
    <property type="match status" value="1"/>
</dbReference>
<dbReference type="InterPro" id="IPR001757">
    <property type="entry name" value="P_typ_ATPase"/>
</dbReference>
<evidence type="ECO:0000256" key="12">
    <source>
        <dbReference type="ARBA" id="ARBA00022989"/>
    </source>
</evidence>
<dbReference type="GO" id="GO:0016887">
    <property type="term" value="F:ATP hydrolysis activity"/>
    <property type="evidence" value="ECO:0007669"/>
    <property type="project" value="InterPro"/>
</dbReference>
<reference evidence="18 19" key="1">
    <citation type="journal article" date="2013" name="BMC Genomics">
        <title>Reconstruction of the lipid metabolism for the microalga Monoraphidium neglectum from its genome sequence reveals characteristics suitable for biofuel production.</title>
        <authorList>
            <person name="Bogen C."/>
            <person name="Al-Dilaimi A."/>
            <person name="Albersmeier A."/>
            <person name="Wichmann J."/>
            <person name="Grundmann M."/>
            <person name="Rupp O."/>
            <person name="Lauersen K.J."/>
            <person name="Blifernez-Klassen O."/>
            <person name="Kalinowski J."/>
            <person name="Goesmann A."/>
            <person name="Mussgnug J.H."/>
            <person name="Kruse O."/>
        </authorList>
    </citation>
    <scope>NUCLEOTIDE SEQUENCE [LARGE SCALE GENOMIC DNA]</scope>
    <source>
        <strain evidence="18 19">SAG 48.87</strain>
    </source>
</reference>
<keyword evidence="3" id="KW-0813">Transport</keyword>
<dbReference type="Pfam" id="PF08282">
    <property type="entry name" value="Hydrolase_3"/>
    <property type="match status" value="1"/>
</dbReference>
<keyword evidence="9" id="KW-0067">ATP-binding</keyword>
<dbReference type="PANTHER" id="PTHR24093:SF369">
    <property type="entry name" value="CALCIUM-TRANSPORTING ATPASE"/>
    <property type="match status" value="1"/>
</dbReference>
<dbReference type="SUPFAM" id="SSF56784">
    <property type="entry name" value="HAD-like"/>
    <property type="match status" value="1"/>
</dbReference>
<evidence type="ECO:0000256" key="4">
    <source>
        <dbReference type="ARBA" id="ARBA00022568"/>
    </source>
</evidence>
<evidence type="ECO:0000256" key="8">
    <source>
        <dbReference type="ARBA" id="ARBA00022837"/>
    </source>
</evidence>